<dbReference type="GO" id="GO:1901135">
    <property type="term" value="P:carbohydrate derivative metabolic process"/>
    <property type="evidence" value="ECO:0007669"/>
    <property type="project" value="UniProtKB-ARBA"/>
</dbReference>
<dbReference type="KEGG" id="tee:Tel_13500"/>
<dbReference type="Proteomes" id="UP000055136">
    <property type="component" value="Chromosome"/>
</dbReference>
<name>A0A0S2TFY4_9GAMM</name>
<dbReference type="Gene3D" id="3.40.50.2000">
    <property type="entry name" value="Glycogen Phosphorylase B"/>
    <property type="match status" value="2"/>
</dbReference>
<evidence type="ECO:0000259" key="2">
    <source>
        <dbReference type="Pfam" id="PF13439"/>
    </source>
</evidence>
<dbReference type="PANTHER" id="PTHR12526:SF630">
    <property type="entry name" value="GLYCOSYLTRANSFERASE"/>
    <property type="match status" value="1"/>
</dbReference>
<keyword evidence="4" id="KW-1185">Reference proteome</keyword>
<reference evidence="3" key="1">
    <citation type="submission" date="2015-10" db="EMBL/GenBank/DDBJ databases">
        <title>Description of Candidatus Tenderia electrophaga gen. nov, sp. nov., an Uncultivated Electroautotroph from a Biocathode Enrichment.</title>
        <authorList>
            <person name="Eddie B.J."/>
            <person name="Malanoski A.P."/>
            <person name="Wang Z."/>
            <person name="Hall R.J."/>
            <person name="Oh S.D."/>
            <person name="Heiner C."/>
            <person name="Lin B."/>
            <person name="Strycharz-Glaven S.M."/>
        </authorList>
    </citation>
    <scope>NUCLEOTIDE SEQUENCE [LARGE SCALE GENOMIC DNA]</scope>
    <source>
        <strain evidence="3">NRL1</strain>
    </source>
</reference>
<sequence>MTDSVRVVHLIQGLEIGGLEMMVVNFLQRLDRSRFSPVVCCFDTLGDLTAQVADRGIPVHLVQRRPGVDLGYIFTLAAFIRRTRPQILHLHNPTAFFYGTLAGKLARVPCIVYTEHGRDFSSGWKTRLANRVLGKLVDRVVAVADYGKRYLAEEEGIAAAKITTIHNGIDAARFAQDYDVDAIRSELGLTPDQPVIGIVARLDPIKNHALLIRAMARLAKQRADAVLLIIGDGPLRQELHSLRDELELAGQIRFLGARSDVPELLSALDLFVLCSKSEGLSLTLAEASAAARPIVATDVGGNSEVVEDGVSGVVIPSDDIEALVAALLKIVSDPELGRKMGRAGRERFERQFTLEGMVAAYQELYSTCL</sequence>
<dbReference type="EMBL" id="CP013099">
    <property type="protein sequence ID" value="ALP54063.1"/>
    <property type="molecule type" value="Genomic_DNA"/>
</dbReference>
<evidence type="ECO:0000313" key="3">
    <source>
        <dbReference type="EMBL" id="ALP54063.1"/>
    </source>
</evidence>
<dbReference type="InterPro" id="IPR028098">
    <property type="entry name" value="Glyco_trans_4-like_N"/>
</dbReference>
<dbReference type="STRING" id="1748243.Tel_13500"/>
<dbReference type="PANTHER" id="PTHR12526">
    <property type="entry name" value="GLYCOSYLTRANSFERASE"/>
    <property type="match status" value="1"/>
</dbReference>
<feature type="domain" description="Glycosyltransferase subfamily 4-like N-terminal" evidence="2">
    <location>
        <begin position="16"/>
        <end position="173"/>
    </location>
</feature>
<protein>
    <recommendedName>
        <fullName evidence="5">Glycosyltransferase</fullName>
    </recommendedName>
</protein>
<accession>A0A0S2TFY4</accession>
<dbReference type="Pfam" id="PF13439">
    <property type="entry name" value="Glyco_transf_4"/>
    <property type="match status" value="1"/>
</dbReference>
<feature type="domain" description="Glycosyl transferase family 1" evidence="1">
    <location>
        <begin position="181"/>
        <end position="347"/>
    </location>
</feature>
<dbReference type="Pfam" id="PF00534">
    <property type="entry name" value="Glycos_transf_1"/>
    <property type="match status" value="1"/>
</dbReference>
<dbReference type="GO" id="GO:0016757">
    <property type="term" value="F:glycosyltransferase activity"/>
    <property type="evidence" value="ECO:0007669"/>
    <property type="project" value="InterPro"/>
</dbReference>
<dbReference type="SUPFAM" id="SSF53756">
    <property type="entry name" value="UDP-Glycosyltransferase/glycogen phosphorylase"/>
    <property type="match status" value="1"/>
</dbReference>
<organism evidence="3 4">
    <name type="scientific">Candidatus Tenderia electrophaga</name>
    <dbReference type="NCBI Taxonomy" id="1748243"/>
    <lineage>
        <taxon>Bacteria</taxon>
        <taxon>Pseudomonadati</taxon>
        <taxon>Pseudomonadota</taxon>
        <taxon>Gammaproteobacteria</taxon>
        <taxon>Candidatus Tenderiales</taxon>
        <taxon>Candidatus Tenderiaceae</taxon>
        <taxon>Candidatus Tenderia</taxon>
    </lineage>
</organism>
<gene>
    <name evidence="3" type="ORF">Tel_13500</name>
</gene>
<dbReference type="AlphaFoldDB" id="A0A0S2TFY4"/>
<proteinExistence type="predicted"/>
<dbReference type="InterPro" id="IPR001296">
    <property type="entry name" value="Glyco_trans_1"/>
</dbReference>
<evidence type="ECO:0000259" key="1">
    <source>
        <dbReference type="Pfam" id="PF00534"/>
    </source>
</evidence>
<evidence type="ECO:0008006" key="5">
    <source>
        <dbReference type="Google" id="ProtNLM"/>
    </source>
</evidence>
<evidence type="ECO:0000313" key="4">
    <source>
        <dbReference type="Proteomes" id="UP000055136"/>
    </source>
</evidence>